<evidence type="ECO:0000313" key="2">
    <source>
        <dbReference type="Proteomes" id="UP000008555"/>
    </source>
</evidence>
<dbReference type="AlphaFoldDB" id="A9KDW2"/>
<evidence type="ECO:0000313" key="1">
    <source>
        <dbReference type="EMBL" id="ABS76662.1"/>
    </source>
</evidence>
<sequence length="257" mass="29639">MALGDPQRRSFKFFLEELFDGNYLHCREYWRLRHLAGADSSCADLIAHRRGAAKTVIENLSPKDASLTPEEKKALGNAYTFLVAVDVCDYAGWEPISNPFSNPFTQSYSLNRIDLCEKAIALGNANAMFIRAVLYLRDDEGLEDYTKWYVIKRKDERKAFKLLDKAIEFENVPAMCERAYMYRSGQAGQRDYAAAIELLEKAIELQVPVPCLNAPSCMILVKELQKMRKLPLRYWKRQGSWKISMLWRGSLKYIVEN</sequence>
<gene>
    <name evidence="1" type="ordered locus">CBUD_0794</name>
</gene>
<dbReference type="Proteomes" id="UP000008555">
    <property type="component" value="Chromosome"/>
</dbReference>
<reference evidence="1 2" key="1">
    <citation type="journal article" date="2009" name="Infect. Immun.">
        <title>Comparative genomics reveal extensive transposon-mediated genomic plasticity and diversity among potential effector proteins within the genus Coxiella.</title>
        <authorList>
            <person name="Beare P.A."/>
            <person name="Unsworth N."/>
            <person name="Andoh M."/>
            <person name="Voth D.E."/>
            <person name="Omsland A."/>
            <person name="Gilk S.D."/>
            <person name="Williams K.P."/>
            <person name="Sobral B.W."/>
            <person name="Kupko J.J.III."/>
            <person name="Porcella S.F."/>
            <person name="Samuel J.E."/>
            <person name="Heinzen R.A."/>
        </authorList>
    </citation>
    <scope>NUCLEOTIDE SEQUENCE [LARGE SCALE GENOMIC DNA]</scope>
    <source>
        <strain evidence="1 2">Dugway 5J108-111</strain>
    </source>
</reference>
<dbReference type="Pfam" id="PF08238">
    <property type="entry name" value="Sel1"/>
    <property type="match status" value="2"/>
</dbReference>
<organism evidence="1 2">
    <name type="scientific">Coxiella burnetii (strain Dugway 5J108-111)</name>
    <dbReference type="NCBI Taxonomy" id="434922"/>
    <lineage>
        <taxon>Bacteria</taxon>
        <taxon>Pseudomonadati</taxon>
        <taxon>Pseudomonadota</taxon>
        <taxon>Gammaproteobacteria</taxon>
        <taxon>Legionellales</taxon>
        <taxon>Coxiellaceae</taxon>
        <taxon>Coxiella</taxon>
    </lineage>
</organism>
<dbReference type="Gene3D" id="1.25.40.10">
    <property type="entry name" value="Tetratricopeptide repeat domain"/>
    <property type="match status" value="1"/>
</dbReference>
<accession>A9KDW2</accession>
<dbReference type="HOGENOM" id="CLU_1080597_0_0_6"/>
<protein>
    <recommendedName>
        <fullName evidence="3">Tetratricopeptide repeat family protein</fullName>
    </recommendedName>
</protein>
<dbReference type="InterPro" id="IPR011990">
    <property type="entry name" value="TPR-like_helical_dom_sf"/>
</dbReference>
<dbReference type="InterPro" id="IPR006597">
    <property type="entry name" value="Sel1-like"/>
</dbReference>
<dbReference type="SUPFAM" id="SSF81901">
    <property type="entry name" value="HCP-like"/>
    <property type="match status" value="1"/>
</dbReference>
<dbReference type="RefSeq" id="WP_011996744.1">
    <property type="nucleotide sequence ID" value="NC_009727.1"/>
</dbReference>
<dbReference type="KEGG" id="cbd:CBUD_0794"/>
<dbReference type="EMBL" id="CP000733">
    <property type="protein sequence ID" value="ABS76662.1"/>
    <property type="molecule type" value="Genomic_DNA"/>
</dbReference>
<evidence type="ECO:0008006" key="3">
    <source>
        <dbReference type="Google" id="ProtNLM"/>
    </source>
</evidence>
<name>A9KDW2_COXBN</name>
<proteinExistence type="predicted"/>